<dbReference type="Pfam" id="PF13561">
    <property type="entry name" value="adh_short_C2"/>
    <property type="match status" value="1"/>
</dbReference>
<dbReference type="SUPFAM" id="SSF51735">
    <property type="entry name" value="NAD(P)-binding Rossmann-fold domains"/>
    <property type="match status" value="1"/>
</dbReference>
<dbReference type="InterPro" id="IPR036291">
    <property type="entry name" value="NAD(P)-bd_dom_sf"/>
</dbReference>
<dbReference type="FunFam" id="3.40.50.720:FF:000084">
    <property type="entry name" value="Short-chain dehydrogenase reductase"/>
    <property type="match status" value="1"/>
</dbReference>
<comment type="caution">
    <text evidence="3">The sequence shown here is derived from an EMBL/GenBank/DDBJ whole genome shotgun (WGS) entry which is preliminary data.</text>
</comment>
<dbReference type="Proteomes" id="UP000310334">
    <property type="component" value="Unassembled WGS sequence"/>
</dbReference>
<dbReference type="OrthoDB" id="9803333at2"/>
<dbReference type="Gene3D" id="3.40.50.720">
    <property type="entry name" value="NAD(P)-binding Rossmann-like Domain"/>
    <property type="match status" value="1"/>
</dbReference>
<evidence type="ECO:0000256" key="1">
    <source>
        <dbReference type="ARBA" id="ARBA00006484"/>
    </source>
</evidence>
<gene>
    <name evidence="3" type="ORF">E6W99_18365</name>
</gene>
<comment type="similarity">
    <text evidence="1">Belongs to the short-chain dehydrogenases/reductases (SDR) family.</text>
</comment>
<dbReference type="PRINTS" id="PR00080">
    <property type="entry name" value="SDRFAMILY"/>
</dbReference>
<keyword evidence="4" id="KW-1185">Reference proteome</keyword>
<accession>A0A4V3WEU2</accession>
<dbReference type="RefSeq" id="WP_136356509.1">
    <property type="nucleotide sequence ID" value="NZ_CP046266.1"/>
</dbReference>
<dbReference type="PANTHER" id="PTHR42879:SF6">
    <property type="entry name" value="NADPH-DEPENDENT REDUCTASE BACG"/>
    <property type="match status" value="1"/>
</dbReference>
<dbReference type="PANTHER" id="PTHR42879">
    <property type="entry name" value="3-OXOACYL-(ACYL-CARRIER-PROTEIN) REDUCTASE"/>
    <property type="match status" value="1"/>
</dbReference>
<dbReference type="InterPro" id="IPR050259">
    <property type="entry name" value="SDR"/>
</dbReference>
<name>A0A4V3WEU2_9BACI</name>
<dbReference type="EMBL" id="SSNT01000014">
    <property type="protein sequence ID" value="THF77665.1"/>
    <property type="molecule type" value="Genomic_DNA"/>
</dbReference>
<evidence type="ECO:0000256" key="2">
    <source>
        <dbReference type="ARBA" id="ARBA00023002"/>
    </source>
</evidence>
<dbReference type="PRINTS" id="PR00081">
    <property type="entry name" value="GDHRDH"/>
</dbReference>
<organism evidence="3 4">
    <name type="scientific">Metabacillus sediminilitoris</name>
    <dbReference type="NCBI Taxonomy" id="2567941"/>
    <lineage>
        <taxon>Bacteria</taxon>
        <taxon>Bacillati</taxon>
        <taxon>Bacillota</taxon>
        <taxon>Bacilli</taxon>
        <taxon>Bacillales</taxon>
        <taxon>Bacillaceae</taxon>
        <taxon>Metabacillus</taxon>
    </lineage>
</organism>
<dbReference type="InterPro" id="IPR002347">
    <property type="entry name" value="SDR_fam"/>
</dbReference>
<reference evidence="3 4" key="1">
    <citation type="submission" date="2019-04" db="EMBL/GenBank/DDBJ databases">
        <title>Bacillus sediminilitoris sp. nov., isolated from a tidal flat sediment on the East China Sea.</title>
        <authorList>
            <person name="Wei Y."/>
            <person name="Mao H."/>
            <person name="Fang J."/>
        </authorList>
    </citation>
    <scope>NUCLEOTIDE SEQUENCE [LARGE SCALE GENOMIC DNA]</scope>
    <source>
        <strain evidence="3 4">DSL-17</strain>
    </source>
</reference>
<proteinExistence type="inferred from homology"/>
<dbReference type="GO" id="GO:0016491">
    <property type="term" value="F:oxidoreductase activity"/>
    <property type="evidence" value="ECO:0007669"/>
    <property type="project" value="UniProtKB-KW"/>
</dbReference>
<protein>
    <submittedName>
        <fullName evidence="3">SDR family oxidoreductase</fullName>
    </submittedName>
</protein>
<evidence type="ECO:0000313" key="3">
    <source>
        <dbReference type="EMBL" id="THF77665.1"/>
    </source>
</evidence>
<dbReference type="AlphaFoldDB" id="A0A4V3WEU2"/>
<dbReference type="GO" id="GO:0008206">
    <property type="term" value="P:bile acid metabolic process"/>
    <property type="evidence" value="ECO:0007669"/>
    <property type="project" value="UniProtKB-ARBA"/>
</dbReference>
<keyword evidence="2" id="KW-0560">Oxidoreductase</keyword>
<sequence length="261" mass="28331">MELNLHNKVALVIASSQGLGKAIAMQLVKEGANVMLTSRDAEKLAIVQKELETLNKGRVSYCPADITKVEDIKSLVRKTNDVFGKIDILINNAGGPPVGSFESFSDKDWQNAFELNLLSYIRIIRGVLPDLKEAGGRIVNIASSSVKQPIPGLILSNTFRLGIVGLAKTLAEELAPYNILVNTVSPGRIATERVAHLDKMNAERLGVSKEQIKERTQNTIPLKRYGTPEEFANVIVFLVSDASTYVTGSSILVDGGMIKSI</sequence>
<evidence type="ECO:0000313" key="4">
    <source>
        <dbReference type="Proteomes" id="UP000310334"/>
    </source>
</evidence>
<dbReference type="CDD" id="cd05344">
    <property type="entry name" value="BKR_like_SDR_like"/>
    <property type="match status" value="1"/>
</dbReference>